<evidence type="ECO:0000256" key="2">
    <source>
        <dbReference type="ARBA" id="ARBA00023292"/>
    </source>
</evidence>
<proteinExistence type="predicted"/>
<dbReference type="GO" id="GO:0005201">
    <property type="term" value="F:extracellular matrix structural constituent"/>
    <property type="evidence" value="ECO:0007669"/>
    <property type="project" value="TreeGrafter"/>
</dbReference>
<dbReference type="CDD" id="cd00055">
    <property type="entry name" value="EGF_Lam"/>
    <property type="match status" value="2"/>
</dbReference>
<sequence length="905" mass="100026">MEKRMILGNISLTPKRKHFIVVSQLNKRPSASEFFNSTVLQEYTRATNVRLRLLRTKTLLGHLVAVSRQDPTVTRRYFYSIKDISIGGRCRCNGHADTCDITDPEDSYKLICRFNITHVVITASTAAPDLSKKQGVSQRATFPTLSANTAYFIFLFVKTACNCFGHSEQCVYNSTVDEMKLSPDIHGKVEGGGVCQNCRDNTEACQCSYFYATGNCAEGSGQYECRKEFQPPNCDSCSFGHNDYPNCKPCDCHPNGTVDSHCEAEGEQRPSQYNYAGKFCDKCREGFYNFPECLPCKCDAAGAQTDICDPETGCSCDQKGTVAEICEKNLGKCLCAEGYEGDRCDAAQILSSKTYNDNQWHHVEAVRLGRDGVLKVDASEQGGAVSDRLYVGGYPGEHKLPDVSNTGFDGCVDNVQIMSISVDLSKNINALDVVPGCPEESPDYDRLSGVSATDNTFQLILRSNTTHPHGLILFASDGTENAISLRMENGILIFKTGESELKSKPVTFEDEEEIDYHLTPLSSLTTPPSSPTTPTVLPSQAPTPVGLCALPVSPPKDPNVTYGSGHQFGTTNGSRIEYPSFAPKLKSKFDVSLQFKTISQYGTILYAANELHTEYVRFGFSGSAQPALLESSKTYNDGEWHELWLKQDGLDGELIIDSKSVTQGRAGGNKSTISLTDTVYIGGLDPKLHEQVLGNIMDSSTFFEGCLRNFRMHSRPIKNAKNPSQSFGVIPCSDRVERDTYFSVEGRYVKRANKFRVLNEFDVKLDFKSRSPSGFMLGVFSQNKEDFLSLQMKNGKIKFSVENVNGIISTSFEPPEPHFFCNSEWHSLPAVKAKNVVSLSVNKVFVEPGIGIGGSFRTDVKDPLYVGSHPDAQKLFEENRLETTETFIGCIRDRDIHSNGKQEEH</sequence>
<dbReference type="InterPro" id="IPR008211">
    <property type="entry name" value="Laminin_N"/>
</dbReference>
<dbReference type="Gene3D" id="2.60.120.200">
    <property type="match status" value="4"/>
</dbReference>
<dbReference type="EMBL" id="OU963868">
    <property type="protein sequence ID" value="CAH0393866.1"/>
    <property type="molecule type" value="Genomic_DNA"/>
</dbReference>
<comment type="caution">
    <text evidence="3">Lacks conserved residue(s) required for the propagation of feature annotation.</text>
</comment>
<dbReference type="Pfam" id="PF00054">
    <property type="entry name" value="Laminin_G_1"/>
    <property type="match status" value="1"/>
</dbReference>
<dbReference type="PROSITE" id="PS51117">
    <property type="entry name" value="LAMININ_NTER"/>
    <property type="match status" value="1"/>
</dbReference>
<dbReference type="InterPro" id="IPR002049">
    <property type="entry name" value="LE_dom"/>
</dbReference>
<evidence type="ECO:0000313" key="7">
    <source>
        <dbReference type="Proteomes" id="UP001152759"/>
    </source>
</evidence>
<dbReference type="GO" id="GO:0009887">
    <property type="term" value="P:animal organ morphogenesis"/>
    <property type="evidence" value="ECO:0007669"/>
    <property type="project" value="TreeGrafter"/>
</dbReference>
<dbReference type="SMART" id="SM00180">
    <property type="entry name" value="EGF_Lam"/>
    <property type="match status" value="3"/>
</dbReference>
<dbReference type="PROSITE" id="PS50025">
    <property type="entry name" value="LAM_G_DOMAIN"/>
    <property type="match status" value="3"/>
</dbReference>
<dbReference type="GO" id="GO:0009888">
    <property type="term" value="P:tissue development"/>
    <property type="evidence" value="ECO:0007669"/>
    <property type="project" value="TreeGrafter"/>
</dbReference>
<dbReference type="SMART" id="SM00136">
    <property type="entry name" value="LamNT"/>
    <property type="match status" value="1"/>
</dbReference>
<dbReference type="CDD" id="cd00110">
    <property type="entry name" value="LamG"/>
    <property type="match status" value="3"/>
</dbReference>
<dbReference type="SUPFAM" id="SSF49899">
    <property type="entry name" value="Concanavalin A-like lectins/glucanases"/>
    <property type="match status" value="3"/>
</dbReference>
<dbReference type="Pfam" id="PF00053">
    <property type="entry name" value="EGF_laminin"/>
    <property type="match status" value="2"/>
</dbReference>
<evidence type="ECO:0000256" key="3">
    <source>
        <dbReference type="PROSITE-ProRule" id="PRU00122"/>
    </source>
</evidence>
<dbReference type="GO" id="GO:0007411">
    <property type="term" value="P:axon guidance"/>
    <property type="evidence" value="ECO:0007669"/>
    <property type="project" value="TreeGrafter"/>
</dbReference>
<feature type="domain" description="Laminin G" evidence="4">
    <location>
        <begin position="565"/>
        <end position="732"/>
    </location>
</feature>
<evidence type="ECO:0000256" key="1">
    <source>
        <dbReference type="ARBA" id="ARBA00023157"/>
    </source>
</evidence>
<reference evidence="6" key="1">
    <citation type="submission" date="2021-12" db="EMBL/GenBank/DDBJ databases">
        <authorList>
            <person name="King R."/>
        </authorList>
    </citation>
    <scope>NUCLEOTIDE SEQUENCE</scope>
</reference>
<protein>
    <submittedName>
        <fullName evidence="6">Uncharacterized protein</fullName>
    </submittedName>
</protein>
<keyword evidence="7" id="KW-1185">Reference proteome</keyword>
<dbReference type="Proteomes" id="UP001152759">
    <property type="component" value="Chromosome 7"/>
</dbReference>
<feature type="domain" description="Laminin G" evidence="4">
    <location>
        <begin position="251"/>
        <end position="437"/>
    </location>
</feature>
<dbReference type="Pfam" id="PF02210">
    <property type="entry name" value="Laminin_G_2"/>
    <property type="match status" value="2"/>
</dbReference>
<dbReference type="SMART" id="SM00282">
    <property type="entry name" value="LamG"/>
    <property type="match status" value="3"/>
</dbReference>
<dbReference type="AlphaFoldDB" id="A0A9P0F892"/>
<feature type="domain" description="Laminin N-terminal" evidence="5">
    <location>
        <begin position="1"/>
        <end position="89"/>
    </location>
</feature>
<dbReference type="Pfam" id="PF00055">
    <property type="entry name" value="Laminin_N"/>
    <property type="match status" value="1"/>
</dbReference>
<name>A0A9P0F892_BEMTA</name>
<organism evidence="6 7">
    <name type="scientific">Bemisia tabaci</name>
    <name type="common">Sweetpotato whitefly</name>
    <name type="synonym">Aleurodes tabaci</name>
    <dbReference type="NCBI Taxonomy" id="7038"/>
    <lineage>
        <taxon>Eukaryota</taxon>
        <taxon>Metazoa</taxon>
        <taxon>Ecdysozoa</taxon>
        <taxon>Arthropoda</taxon>
        <taxon>Hexapoda</taxon>
        <taxon>Insecta</taxon>
        <taxon>Pterygota</taxon>
        <taxon>Neoptera</taxon>
        <taxon>Paraneoptera</taxon>
        <taxon>Hemiptera</taxon>
        <taxon>Sternorrhyncha</taxon>
        <taxon>Aleyrodoidea</taxon>
        <taxon>Aleyrodidae</taxon>
        <taxon>Aleyrodinae</taxon>
        <taxon>Bemisia</taxon>
    </lineage>
</organism>
<evidence type="ECO:0000259" key="4">
    <source>
        <dbReference type="PROSITE" id="PS50025"/>
    </source>
</evidence>
<dbReference type="GO" id="GO:0005604">
    <property type="term" value="C:basement membrane"/>
    <property type="evidence" value="ECO:0007669"/>
    <property type="project" value="TreeGrafter"/>
</dbReference>
<evidence type="ECO:0000259" key="5">
    <source>
        <dbReference type="PROSITE" id="PS51117"/>
    </source>
</evidence>
<keyword evidence="2" id="KW-0424">Laminin EGF-like domain</keyword>
<dbReference type="PANTHER" id="PTHR10574">
    <property type="entry name" value="NETRIN/LAMININ-RELATED"/>
    <property type="match status" value="1"/>
</dbReference>
<gene>
    <name evidence="6" type="ORF">BEMITA_LOCUS12222</name>
</gene>
<dbReference type="InterPro" id="IPR013320">
    <property type="entry name" value="ConA-like_dom_sf"/>
</dbReference>
<dbReference type="InterPro" id="IPR001791">
    <property type="entry name" value="Laminin_G"/>
</dbReference>
<keyword evidence="1" id="KW-1015">Disulfide bond</keyword>
<evidence type="ECO:0000313" key="6">
    <source>
        <dbReference type="EMBL" id="CAH0393866.1"/>
    </source>
</evidence>
<dbReference type="Gene3D" id="2.60.120.260">
    <property type="entry name" value="Galactose-binding domain-like"/>
    <property type="match status" value="1"/>
</dbReference>
<dbReference type="Gene3D" id="2.10.25.10">
    <property type="entry name" value="Laminin"/>
    <property type="match status" value="2"/>
</dbReference>
<accession>A0A9P0F892</accession>
<feature type="domain" description="Laminin G" evidence="4">
    <location>
        <begin position="738"/>
        <end position="905"/>
    </location>
</feature>
<dbReference type="InterPro" id="IPR050440">
    <property type="entry name" value="Laminin/Netrin_ECM"/>
</dbReference>
<dbReference type="PANTHER" id="PTHR10574:SF406">
    <property type="entry name" value="LAMININ SUBUNIT ALPHA 5"/>
    <property type="match status" value="1"/>
</dbReference>